<organism evidence="1 3">
    <name type="scientific">Nocardia cyriacigeorgica</name>
    <dbReference type="NCBI Taxonomy" id="135487"/>
    <lineage>
        <taxon>Bacteria</taxon>
        <taxon>Bacillati</taxon>
        <taxon>Actinomycetota</taxon>
        <taxon>Actinomycetes</taxon>
        <taxon>Mycobacteriales</taxon>
        <taxon>Nocardiaceae</taxon>
        <taxon>Nocardia</taxon>
    </lineage>
</organism>
<reference evidence="3 4" key="1">
    <citation type="submission" date="2020-01" db="EMBL/GenBank/DDBJ databases">
        <title>Genetics and antimicrobial susceptibilities of Nocardia species isolated from the soil; a comparison with species isolated from humans.</title>
        <authorList>
            <person name="Carrasco G."/>
            <person name="Monzon S."/>
            <person name="Sansegundo M."/>
            <person name="Garcia E."/>
            <person name="Garrido N."/>
            <person name="Medina M.J."/>
            <person name="Villalon P."/>
            <person name="Ramirez-Arocha A.C."/>
            <person name="Jimenez P."/>
            <person name="Cuesta I."/>
            <person name="Valdezate S."/>
        </authorList>
    </citation>
    <scope>NUCLEOTIDE SEQUENCE [LARGE SCALE GENOMIC DNA]</scope>
    <source>
        <strain evidence="1 3">CNM20110639</strain>
        <strain evidence="2 4">CNM20110649</strain>
    </source>
</reference>
<gene>
    <name evidence="1" type="ORF">GV789_02050</name>
    <name evidence="2" type="ORF">GV794_05180</name>
</gene>
<dbReference type="AlphaFoldDB" id="A0A6P1CZE8"/>
<proteinExistence type="predicted"/>
<dbReference type="EMBL" id="JAAGUX010000006">
    <property type="protein sequence ID" value="NEW55058.1"/>
    <property type="molecule type" value="Genomic_DNA"/>
</dbReference>
<evidence type="ECO:0000313" key="2">
    <source>
        <dbReference type="EMBL" id="NEW55058.1"/>
    </source>
</evidence>
<sequence>MISFVFGIATSFYGPRIPDDLPPPWAGVLERISVAAFVLWLAVLAITLLRTTAEPPGGEQAGTTE</sequence>
<evidence type="ECO:0000313" key="3">
    <source>
        <dbReference type="Proteomes" id="UP000468928"/>
    </source>
</evidence>
<protein>
    <submittedName>
        <fullName evidence="1">Uncharacterized protein</fullName>
    </submittedName>
</protein>
<dbReference type="EMBL" id="JAAGUZ010000004">
    <property type="protein sequence ID" value="NEW43248.1"/>
    <property type="molecule type" value="Genomic_DNA"/>
</dbReference>
<comment type="caution">
    <text evidence="1">The sequence shown here is derived from an EMBL/GenBank/DDBJ whole genome shotgun (WGS) entry which is preliminary data.</text>
</comment>
<name>A0A6P1CZE8_9NOCA</name>
<keyword evidence="4" id="KW-1185">Reference proteome</keyword>
<dbReference type="Proteomes" id="UP000470876">
    <property type="component" value="Unassembled WGS sequence"/>
</dbReference>
<dbReference type="Proteomes" id="UP000468928">
    <property type="component" value="Unassembled WGS sequence"/>
</dbReference>
<dbReference type="RefSeq" id="WP_163821958.1">
    <property type="nucleotide sequence ID" value="NZ_JAAGUY010000001.1"/>
</dbReference>
<evidence type="ECO:0000313" key="4">
    <source>
        <dbReference type="Proteomes" id="UP000470876"/>
    </source>
</evidence>
<accession>A0A6P1CZE8</accession>
<evidence type="ECO:0000313" key="1">
    <source>
        <dbReference type="EMBL" id="NEW43248.1"/>
    </source>
</evidence>